<comment type="function">
    <text evidence="4">Catalyzes the reversible isomerization-deamination of glucosamine 6-phosphate (GlcN6P) to form fructose 6-phosphate (Fru6P) and ammonium ion.</text>
</comment>
<dbReference type="GO" id="GO:0004342">
    <property type="term" value="F:glucosamine-6-phosphate deaminase activity"/>
    <property type="evidence" value="ECO:0007669"/>
    <property type="project" value="UniProtKB-UniRule"/>
</dbReference>
<evidence type="ECO:0000259" key="5">
    <source>
        <dbReference type="Pfam" id="PF01182"/>
    </source>
</evidence>
<dbReference type="Pfam" id="PF01182">
    <property type="entry name" value="Glucosamine_iso"/>
    <property type="match status" value="1"/>
</dbReference>
<dbReference type="EMBL" id="CP049228">
    <property type="protein sequence ID" value="QIH23250.1"/>
    <property type="molecule type" value="Genomic_DNA"/>
</dbReference>
<dbReference type="InterPro" id="IPR004547">
    <property type="entry name" value="Glucosamine6P_isomerase"/>
</dbReference>
<feature type="active site" description="Proton acceptor; for ring-opening step" evidence="4">
    <location>
        <position position="130"/>
    </location>
</feature>
<comment type="pathway">
    <text evidence="4">Amino-sugar metabolism; N-acetylneuraminate degradation; D-fructose 6-phosphate from N-acetylneuraminate: step 5/5.</text>
</comment>
<feature type="active site" description="Proton acceptor; for enolization step" evidence="4">
    <location>
        <position position="62"/>
    </location>
</feature>
<accession>A0A6G7B757</accession>
<dbReference type="PROSITE" id="PS01161">
    <property type="entry name" value="GLC_GALNAC_ISOMERASE"/>
    <property type="match status" value="1"/>
</dbReference>
<protein>
    <recommendedName>
        <fullName evidence="4">Glucosamine-6-phosphate deaminase</fullName>
        <ecNumber evidence="4">3.5.99.6</ecNumber>
    </recommendedName>
    <alternativeName>
        <fullName evidence="4">GlcN6P deaminase</fullName>
        <shortName evidence="4">GNPDA</shortName>
    </alternativeName>
    <alternativeName>
        <fullName evidence="4">Glucosamine-6-phosphate isomerase</fullName>
    </alternativeName>
</protein>
<dbReference type="GO" id="GO:0005737">
    <property type="term" value="C:cytoplasm"/>
    <property type="evidence" value="ECO:0007669"/>
    <property type="project" value="TreeGrafter"/>
</dbReference>
<dbReference type="UniPathway" id="UPA00629">
    <property type="reaction ID" value="UER00684"/>
</dbReference>
<feature type="active site" description="For ring-opening step" evidence="4">
    <location>
        <position position="135"/>
    </location>
</feature>
<dbReference type="FunFam" id="3.40.50.1360:FF:000003">
    <property type="entry name" value="Glucosamine-6-phosphate deaminase"/>
    <property type="match status" value="1"/>
</dbReference>
<dbReference type="GO" id="GO:0019262">
    <property type="term" value="P:N-acetylneuraminate catabolic process"/>
    <property type="evidence" value="ECO:0007669"/>
    <property type="project" value="UniProtKB-UniRule"/>
</dbReference>
<dbReference type="AlphaFoldDB" id="A0A6G7B757"/>
<dbReference type="InterPro" id="IPR037171">
    <property type="entry name" value="NagB/RpiA_transferase-like"/>
</dbReference>
<dbReference type="InterPro" id="IPR018321">
    <property type="entry name" value="Glucosamine6P_isomerase_CS"/>
</dbReference>
<dbReference type="PANTHER" id="PTHR11280:SF5">
    <property type="entry name" value="GLUCOSAMINE-6-PHOSPHATE ISOMERASE"/>
    <property type="match status" value="1"/>
</dbReference>
<dbReference type="SUPFAM" id="SSF100950">
    <property type="entry name" value="NagB/RpiA/CoA transferase-like"/>
    <property type="match status" value="1"/>
</dbReference>
<comment type="catalytic activity">
    <reaction evidence="1 4">
        <text>alpha-D-glucosamine 6-phosphate + H2O = beta-D-fructose 6-phosphate + NH4(+)</text>
        <dbReference type="Rhea" id="RHEA:12172"/>
        <dbReference type="ChEBI" id="CHEBI:15377"/>
        <dbReference type="ChEBI" id="CHEBI:28938"/>
        <dbReference type="ChEBI" id="CHEBI:57634"/>
        <dbReference type="ChEBI" id="CHEBI:75989"/>
        <dbReference type="EC" id="3.5.99.6"/>
    </reaction>
</comment>
<evidence type="ECO:0000313" key="6">
    <source>
        <dbReference type="EMBL" id="QIH23250.1"/>
    </source>
</evidence>
<evidence type="ECO:0000256" key="1">
    <source>
        <dbReference type="ARBA" id="ARBA00000644"/>
    </source>
</evidence>
<organism evidence="6 7">
    <name type="scientific">Lactobacillus iners</name>
    <dbReference type="NCBI Taxonomy" id="147802"/>
    <lineage>
        <taxon>Bacteria</taxon>
        <taxon>Bacillati</taxon>
        <taxon>Bacillota</taxon>
        <taxon>Bacilli</taxon>
        <taxon>Lactobacillales</taxon>
        <taxon>Lactobacillaceae</taxon>
        <taxon>Lactobacillus</taxon>
    </lineage>
</organism>
<dbReference type="PANTHER" id="PTHR11280">
    <property type="entry name" value="GLUCOSAMINE-6-PHOSPHATE ISOMERASE"/>
    <property type="match status" value="1"/>
</dbReference>
<dbReference type="Proteomes" id="UP000501676">
    <property type="component" value="Chromosome"/>
</dbReference>
<feature type="domain" description="Glucosamine/galactosamine-6-phosphate isomerase" evidence="5">
    <location>
        <begin position="26"/>
        <end position="219"/>
    </location>
</feature>
<evidence type="ECO:0000256" key="4">
    <source>
        <dbReference type="HAMAP-Rule" id="MF_01241"/>
    </source>
</evidence>
<evidence type="ECO:0000313" key="7">
    <source>
        <dbReference type="Proteomes" id="UP000501676"/>
    </source>
</evidence>
<dbReference type="HAMAP" id="MF_01241">
    <property type="entry name" value="GlcN6P_deamin"/>
    <property type="match status" value="1"/>
</dbReference>
<name>A0A6G7B757_9LACO</name>
<dbReference type="GO" id="GO:0042802">
    <property type="term" value="F:identical protein binding"/>
    <property type="evidence" value="ECO:0007669"/>
    <property type="project" value="TreeGrafter"/>
</dbReference>
<gene>
    <name evidence="4 6" type="primary">nagB</name>
    <name evidence="6" type="ORF">G6Z83_00195</name>
</gene>
<dbReference type="GO" id="GO:0006046">
    <property type="term" value="P:N-acetylglucosamine catabolic process"/>
    <property type="evidence" value="ECO:0007669"/>
    <property type="project" value="UniProtKB-UniRule"/>
</dbReference>
<dbReference type="EC" id="3.5.99.6" evidence="4"/>
<dbReference type="CDD" id="cd01399">
    <property type="entry name" value="GlcN6P_deaminase"/>
    <property type="match status" value="1"/>
</dbReference>
<dbReference type="GO" id="GO:0005975">
    <property type="term" value="P:carbohydrate metabolic process"/>
    <property type="evidence" value="ECO:0007669"/>
    <property type="project" value="InterPro"/>
</dbReference>
<evidence type="ECO:0000256" key="3">
    <source>
        <dbReference type="ARBA" id="ARBA00023277"/>
    </source>
</evidence>
<dbReference type="RefSeq" id="WP_006732173.1">
    <property type="nucleotide sequence ID" value="NZ_CABKQA010000001.1"/>
</dbReference>
<proteinExistence type="inferred from homology"/>
<sequence>MIVTIVKDKYEGGKKAFELIKKGVADGAKVLGLATGSTPITLYDQMVESDVDFTNITSINLDEYYGLDPQNSQSYHYFMKKHLFEKKPFYKTYIPNGKAKDINQEIADYDKIISDNPIDIQILGIGGNGHIAFNEPGTPFDSTTHEVTLASSTIKANSRFFDNQDDVPKRAICMGIKSIMSAKQIILMAYGAAKQDAVKAMVEGPVTETVPASVLQKHPNVVVIVDRDAAAKLS</sequence>
<keyword evidence="3 4" id="KW-0119">Carbohydrate metabolism</keyword>
<feature type="active site" description="For ring-opening step" evidence="4">
    <location>
        <position position="128"/>
    </location>
</feature>
<comment type="caution">
    <text evidence="4">Lacks conserved residue(s) required for the propagation of feature annotation.</text>
</comment>
<dbReference type="GeneID" id="93220853"/>
<dbReference type="NCBIfam" id="TIGR00502">
    <property type="entry name" value="nagB"/>
    <property type="match status" value="1"/>
</dbReference>
<reference evidence="6 7" key="1">
    <citation type="submission" date="2020-02" db="EMBL/GenBank/DDBJ databases">
        <title>Complete genome sequences of six Lactobacillus iners strains isolated from the human vagina.</title>
        <authorList>
            <person name="France M.T."/>
            <person name="Rutt L."/>
            <person name="Narina S."/>
            <person name="Arbaugh S."/>
            <person name="Humphrys M.S."/>
            <person name="Ma B."/>
            <person name="Hayward M.R."/>
            <person name="Relman D."/>
            <person name="Kwon D.S."/>
            <person name="Ravel J."/>
        </authorList>
    </citation>
    <scope>NUCLEOTIDE SEQUENCE [LARGE SCALE GENOMIC DNA]</scope>
    <source>
        <strain evidence="6 7">C0210C1</strain>
    </source>
</reference>
<evidence type="ECO:0000256" key="2">
    <source>
        <dbReference type="ARBA" id="ARBA00022801"/>
    </source>
</evidence>
<dbReference type="InterPro" id="IPR006148">
    <property type="entry name" value="Glc/Gal-6P_isomerase"/>
</dbReference>
<comment type="similarity">
    <text evidence="4">Belongs to the glucosamine/galactosamine-6-phosphate isomerase family. NagB subfamily.</text>
</comment>
<dbReference type="GO" id="GO:0006043">
    <property type="term" value="P:glucosamine catabolic process"/>
    <property type="evidence" value="ECO:0007669"/>
    <property type="project" value="TreeGrafter"/>
</dbReference>
<keyword evidence="2 4" id="KW-0378">Hydrolase</keyword>
<dbReference type="Gene3D" id="3.40.50.1360">
    <property type="match status" value="1"/>
</dbReference>